<protein>
    <recommendedName>
        <fullName evidence="4">DUF2207 domain-containing protein</fullName>
    </recommendedName>
</protein>
<dbReference type="EMBL" id="LPJV01000062">
    <property type="protein sequence ID" value="KWF45146.1"/>
    <property type="molecule type" value="Genomic_DNA"/>
</dbReference>
<keyword evidence="1" id="KW-1133">Transmembrane helix</keyword>
<comment type="caution">
    <text evidence="2">The sequence shown here is derived from an EMBL/GenBank/DDBJ whole genome shotgun (WGS) entry which is preliminary data.</text>
</comment>
<evidence type="ECO:0000313" key="3">
    <source>
        <dbReference type="Proteomes" id="UP000063236"/>
    </source>
</evidence>
<name>A0AAW3P7X1_9BURK</name>
<feature type="transmembrane region" description="Helical" evidence="1">
    <location>
        <begin position="94"/>
        <end position="111"/>
    </location>
</feature>
<accession>A0AAW3P7X1</accession>
<dbReference type="AlphaFoldDB" id="A0AAW3P7X1"/>
<dbReference type="Proteomes" id="UP000063236">
    <property type="component" value="Unassembled WGS sequence"/>
</dbReference>
<keyword evidence="1" id="KW-0472">Membrane</keyword>
<sequence length="183" mass="20418">MPELTAQTYPNLATAWRDRLALEERVRTALPSLKPDERETLIRDPFVVLSTKVERYFASSRINWRDILAILVAFAVAIVGSVTVGMIAPDAMNYGIYFFIALGVLIVVRQIKATGRRYMVKHIVPPLASALAPLQPTREEIDSAFRELRLSQPRMARKLPIEALLSSLVGKHAPLPSDADAVR</sequence>
<feature type="transmembrane region" description="Helical" evidence="1">
    <location>
        <begin position="67"/>
        <end position="88"/>
    </location>
</feature>
<reference evidence="2 3" key="1">
    <citation type="submission" date="2015-11" db="EMBL/GenBank/DDBJ databases">
        <title>Expanding the genomic diversity of Burkholderia species for the development of highly accurate diagnostics.</title>
        <authorList>
            <person name="Sahl J."/>
            <person name="Keim P."/>
            <person name="Wagner D."/>
        </authorList>
    </citation>
    <scope>NUCLEOTIDE SEQUENCE [LARGE SCALE GENOMIC DNA]</scope>
    <source>
        <strain evidence="2 3">MSMB378WGS</strain>
    </source>
</reference>
<keyword evidence="1" id="KW-0812">Transmembrane</keyword>
<gene>
    <name evidence="2" type="ORF">WL88_29150</name>
</gene>
<evidence type="ECO:0000313" key="2">
    <source>
        <dbReference type="EMBL" id="KWF45146.1"/>
    </source>
</evidence>
<evidence type="ECO:0000256" key="1">
    <source>
        <dbReference type="SAM" id="Phobius"/>
    </source>
</evidence>
<organism evidence="2 3">
    <name type="scientific">Burkholderia diffusa</name>
    <dbReference type="NCBI Taxonomy" id="488732"/>
    <lineage>
        <taxon>Bacteria</taxon>
        <taxon>Pseudomonadati</taxon>
        <taxon>Pseudomonadota</taxon>
        <taxon>Betaproteobacteria</taxon>
        <taxon>Burkholderiales</taxon>
        <taxon>Burkholderiaceae</taxon>
        <taxon>Burkholderia</taxon>
        <taxon>Burkholderia cepacia complex</taxon>
    </lineage>
</organism>
<proteinExistence type="predicted"/>
<evidence type="ECO:0008006" key="4">
    <source>
        <dbReference type="Google" id="ProtNLM"/>
    </source>
</evidence>